<dbReference type="EMBL" id="CP007637">
    <property type="protein sequence ID" value="AIB36438.1"/>
    <property type="molecule type" value="Genomic_DNA"/>
</dbReference>
<gene>
    <name evidence="1" type="ORF">PS417_12770</name>
</gene>
<protein>
    <submittedName>
        <fullName evidence="1">Uncharacterized protein</fullName>
    </submittedName>
</protein>
<evidence type="ECO:0000313" key="1">
    <source>
        <dbReference type="EMBL" id="AIB36438.1"/>
    </source>
</evidence>
<dbReference type="AlphaFoldDB" id="A0A1N7UEZ0"/>
<sequence length="94" mass="10548">MSRNPTPQEATQERARNSYAKCTRQWGALLAIDLDKVLRFLDNADDRYLNASHRRNGQIDGSASNGSSILDNSEASLLQAFSRKGYDVLHHLQT</sequence>
<evidence type="ECO:0000313" key="2">
    <source>
        <dbReference type="Proteomes" id="UP000027308"/>
    </source>
</evidence>
<name>A0A1N7UEZ0_9PSED</name>
<organism evidence="1 2">
    <name type="scientific">Pseudomonas simiae</name>
    <dbReference type="NCBI Taxonomy" id="321846"/>
    <lineage>
        <taxon>Bacteria</taxon>
        <taxon>Pseudomonadati</taxon>
        <taxon>Pseudomonadota</taxon>
        <taxon>Gammaproteobacteria</taxon>
        <taxon>Pseudomonadales</taxon>
        <taxon>Pseudomonadaceae</taxon>
        <taxon>Pseudomonas</taxon>
    </lineage>
</organism>
<dbReference type="Proteomes" id="UP000027308">
    <property type="component" value="Chromosome"/>
</dbReference>
<reference evidence="1 2" key="1">
    <citation type="submission" date="2014-05" db="EMBL/GenBank/DDBJ databases">
        <title>Pseudomonas simiae WCS417.</title>
        <authorList>
            <person name="Berendsen R.L."/>
        </authorList>
    </citation>
    <scope>NUCLEOTIDE SEQUENCE [LARGE SCALE GENOMIC DNA]</scope>
    <source>
        <strain evidence="1 2">WCS417</strain>
    </source>
</reference>
<proteinExistence type="predicted"/>
<accession>A0A1N7UEZ0</accession>